<evidence type="ECO:0000256" key="2">
    <source>
        <dbReference type="ARBA" id="ARBA00022741"/>
    </source>
</evidence>
<protein>
    <submittedName>
        <fullName evidence="5">General secretory pathway protein E</fullName>
    </submittedName>
</protein>
<dbReference type="PANTHER" id="PTHR30258">
    <property type="entry name" value="TYPE II SECRETION SYSTEM PROTEIN GSPE-RELATED"/>
    <property type="match status" value="1"/>
</dbReference>
<dbReference type="GO" id="GO:0005524">
    <property type="term" value="F:ATP binding"/>
    <property type="evidence" value="ECO:0007669"/>
    <property type="project" value="UniProtKB-KW"/>
</dbReference>
<sequence length="594" mass="67613">MIAQGSEKTKIDLFLENLINFGQGEVSENLIVQNRLNEKSFTNIISILLEYKVPKFLINKTLAYTYNTLYINDSLLSTDLIDVDLFNNEDLNKQLNALNVLPINKEKLKQLLDFGKIDTNISKDFLHDKINTSKYIIAVSYNVLYNLHILGKIKTILKSNDIFFVLVNGDLIPRFYTEQSDSNKLVDNFLNIRDILNKLLNAAIYEYNASDIHFEPSKDRVSIRFRVDGSLVKYTEWTISTYSQIARILFLEAQLSYDKDTEIQDAKIMYTEDTTGKTHDIRFSSVPTPYGPTIVLRLYSSNGTDVLNLKDLGFLQYELDKIVKLINNPYGIIFVTGATGSGKSTTLYSILTDLGRDISKKILSIEDPIEVDIPTIQQVEYDPHFKVTFATAIKAFLRQDPDIIMVGEIRDLDTAKEAVTAAITGHLVFSTLHTNTAIDAIMRLRSLGLENWQISSSLLGVIGQRLVKKLCPNCKLRVSKEEYIRNFNTKHINIKQIELLRDIDYVFTHSLEGCSYCRNTGYVSRTVVAEVLDVDDFIKELIDNNASILDIRNRAIQNGFRSMVKSGIELMTKGVTSIDELFKVFGSQMYTINY</sequence>
<evidence type="ECO:0000256" key="3">
    <source>
        <dbReference type="ARBA" id="ARBA00022840"/>
    </source>
</evidence>
<keyword evidence="3" id="KW-0067">ATP-binding</keyword>
<dbReference type="InterPro" id="IPR001482">
    <property type="entry name" value="T2SS/T4SS_dom"/>
</dbReference>
<name>D3PEK7_DEFDS</name>
<dbReference type="PROSITE" id="PS00662">
    <property type="entry name" value="T2SP_E"/>
    <property type="match status" value="1"/>
</dbReference>
<dbReference type="InterPro" id="IPR027417">
    <property type="entry name" value="P-loop_NTPase"/>
</dbReference>
<dbReference type="CDD" id="cd01129">
    <property type="entry name" value="PulE-GspE-like"/>
    <property type="match status" value="1"/>
</dbReference>
<keyword evidence="2" id="KW-0547">Nucleotide-binding</keyword>
<feature type="domain" description="Bacterial type II secretion system protein E" evidence="4">
    <location>
        <begin position="397"/>
        <end position="411"/>
    </location>
</feature>
<evidence type="ECO:0000313" key="6">
    <source>
        <dbReference type="Proteomes" id="UP000001520"/>
    </source>
</evidence>
<accession>D3PEK7</accession>
<proteinExistence type="inferred from homology"/>
<reference evidence="5 6" key="1">
    <citation type="journal article" date="2010" name="DNA Res.">
        <title>Bacterial lifestyle in a deep-sea hydrothermal vent chimney revealed by the genome sequence of the thermophilic bacterium Deferribacter desulfuricans SSM1.</title>
        <authorList>
            <person name="Takaki Y."/>
            <person name="Shimamura S."/>
            <person name="Nakagawa S."/>
            <person name="Fukuhara Y."/>
            <person name="Horikawa H."/>
            <person name="Ankai A."/>
            <person name="Harada T."/>
            <person name="Hosoyama A."/>
            <person name="Oguchi A."/>
            <person name="Fukui S."/>
            <person name="Fujita N."/>
            <person name="Takami H."/>
            <person name="Takai K."/>
        </authorList>
    </citation>
    <scope>NUCLEOTIDE SEQUENCE [LARGE SCALE GENOMIC DNA]</scope>
    <source>
        <strain evidence="6">DSM 14783 / JCM 11476 / NBRC 101012 / SSM1</strain>
        <plasmid evidence="6">Plasmid megaplasmid pDF308</plasmid>
    </source>
</reference>
<dbReference type="Gene3D" id="3.30.450.90">
    <property type="match status" value="1"/>
</dbReference>
<comment type="similarity">
    <text evidence="1">Belongs to the GSP E family.</text>
</comment>
<organism evidence="5 6">
    <name type="scientific">Deferribacter desulfuricans (strain DSM 14783 / JCM 11476 / NBRC 101012 / SSM1)</name>
    <dbReference type="NCBI Taxonomy" id="639282"/>
    <lineage>
        <taxon>Bacteria</taxon>
        <taxon>Pseudomonadati</taxon>
        <taxon>Deferribacterota</taxon>
        <taxon>Deferribacteres</taxon>
        <taxon>Deferribacterales</taxon>
        <taxon>Deferribacteraceae</taxon>
        <taxon>Deferribacter</taxon>
    </lineage>
</organism>
<geneLocation type="plasmid" evidence="5 6">
    <name>megaplasmid pDF308</name>
</geneLocation>
<dbReference type="SMART" id="SM00382">
    <property type="entry name" value="AAA"/>
    <property type="match status" value="1"/>
</dbReference>
<dbReference type="SUPFAM" id="SSF52540">
    <property type="entry name" value="P-loop containing nucleoside triphosphate hydrolases"/>
    <property type="match status" value="1"/>
</dbReference>
<dbReference type="OrthoDB" id="9808272at2"/>
<keyword evidence="6" id="KW-1185">Reference proteome</keyword>
<dbReference type="Proteomes" id="UP000001520">
    <property type="component" value="Plasmid megaplasmid pDF308"/>
</dbReference>
<dbReference type="eggNOG" id="COG2804">
    <property type="taxonomic scope" value="Bacteria"/>
</dbReference>
<gene>
    <name evidence="5" type="ordered locus">DEFDS_P021</name>
</gene>
<dbReference type="Gene3D" id="3.40.50.300">
    <property type="entry name" value="P-loop containing nucleotide triphosphate hydrolases"/>
    <property type="match status" value="1"/>
</dbReference>
<dbReference type="EMBL" id="AP011530">
    <property type="protein sequence ID" value="BAI81649.1"/>
    <property type="molecule type" value="Genomic_DNA"/>
</dbReference>
<evidence type="ECO:0000259" key="4">
    <source>
        <dbReference type="PROSITE" id="PS00662"/>
    </source>
</evidence>
<dbReference type="KEGG" id="ddf:DEFDS_P021"/>
<dbReference type="PANTHER" id="PTHR30258:SF1">
    <property type="entry name" value="PROTEIN TRANSPORT PROTEIN HOFB HOMOLOG"/>
    <property type="match status" value="1"/>
</dbReference>
<dbReference type="InterPro" id="IPR003593">
    <property type="entry name" value="AAA+_ATPase"/>
</dbReference>
<dbReference type="AlphaFoldDB" id="D3PEK7"/>
<dbReference type="GO" id="GO:0016887">
    <property type="term" value="F:ATP hydrolysis activity"/>
    <property type="evidence" value="ECO:0007669"/>
    <property type="project" value="TreeGrafter"/>
</dbReference>
<dbReference type="Pfam" id="PF00437">
    <property type="entry name" value="T2SSE"/>
    <property type="match status" value="1"/>
</dbReference>
<dbReference type="HOGENOM" id="CLU_013446_10_6_0"/>
<keyword evidence="5" id="KW-0614">Plasmid</keyword>
<evidence type="ECO:0000313" key="5">
    <source>
        <dbReference type="EMBL" id="BAI81649.1"/>
    </source>
</evidence>
<evidence type="ECO:0000256" key="1">
    <source>
        <dbReference type="ARBA" id="ARBA00006611"/>
    </source>
</evidence>
<dbReference type="RefSeq" id="WP_013008894.1">
    <property type="nucleotide sequence ID" value="NC_013940.1"/>
</dbReference>
<dbReference type="GO" id="GO:0005886">
    <property type="term" value="C:plasma membrane"/>
    <property type="evidence" value="ECO:0007669"/>
    <property type="project" value="TreeGrafter"/>
</dbReference>